<evidence type="ECO:0000256" key="1">
    <source>
        <dbReference type="SAM" id="MobiDB-lite"/>
    </source>
</evidence>
<reference evidence="2" key="1">
    <citation type="submission" date="2022-09" db="EMBL/GenBank/DDBJ databases">
        <title>Maribacter litopenaei sp. nov., isolated from the intestinal tract of the Pacific White Shrimp, Litopenaeus vannamei.</title>
        <authorList>
            <person name="Kim S.Y."/>
            <person name="Hwang C.Y."/>
        </authorList>
    </citation>
    <scope>NUCLEOTIDE SEQUENCE</scope>
    <source>
        <strain evidence="2">HL-LV01</strain>
    </source>
</reference>
<dbReference type="Proteomes" id="UP001059209">
    <property type="component" value="Chromosome"/>
</dbReference>
<feature type="region of interest" description="Disordered" evidence="1">
    <location>
        <begin position="1"/>
        <end position="21"/>
    </location>
</feature>
<dbReference type="EMBL" id="CP104205">
    <property type="protein sequence ID" value="UWX54135.1"/>
    <property type="molecule type" value="Genomic_DNA"/>
</dbReference>
<keyword evidence="3" id="KW-1185">Reference proteome</keyword>
<gene>
    <name evidence="2" type="ORF">NYZ99_14065</name>
</gene>
<accession>A0ABY5Y6N3</accession>
<evidence type="ECO:0000313" key="2">
    <source>
        <dbReference type="EMBL" id="UWX54135.1"/>
    </source>
</evidence>
<dbReference type="RefSeq" id="WP_260571797.1">
    <property type="nucleotide sequence ID" value="NZ_CP104205.1"/>
</dbReference>
<evidence type="ECO:0000313" key="3">
    <source>
        <dbReference type="Proteomes" id="UP001059209"/>
    </source>
</evidence>
<sequence>MSAKSNNPFKELESSLRTVPPEMRQKVMNDVAMAKLALDLTLLVADNYPSALSRTLKRKKGNKKD</sequence>
<name>A0ABY5Y6N3_9FLAO</name>
<proteinExistence type="predicted"/>
<protein>
    <submittedName>
        <fullName evidence="2">Uncharacterized protein</fullName>
    </submittedName>
</protein>
<organism evidence="2 3">
    <name type="scientific">Maribacter litopenaei</name>
    <dbReference type="NCBI Taxonomy" id="2976127"/>
    <lineage>
        <taxon>Bacteria</taxon>
        <taxon>Pseudomonadati</taxon>
        <taxon>Bacteroidota</taxon>
        <taxon>Flavobacteriia</taxon>
        <taxon>Flavobacteriales</taxon>
        <taxon>Flavobacteriaceae</taxon>
        <taxon>Maribacter</taxon>
    </lineage>
</organism>